<evidence type="ECO:0000256" key="5">
    <source>
        <dbReference type="ARBA" id="ARBA00022669"/>
    </source>
</evidence>
<evidence type="ECO:0000256" key="14">
    <source>
        <dbReference type="SAM" id="MobiDB-lite"/>
    </source>
</evidence>
<dbReference type="EC" id="3.2.1.14" evidence="3"/>
<dbReference type="GO" id="GO:0000272">
    <property type="term" value="P:polysaccharide catabolic process"/>
    <property type="evidence" value="ECO:0007669"/>
    <property type="project" value="UniProtKB-KW"/>
</dbReference>
<feature type="compositionally biased region" description="Low complexity" evidence="14">
    <location>
        <begin position="527"/>
        <end position="551"/>
    </location>
</feature>
<dbReference type="CDD" id="cd02877">
    <property type="entry name" value="GH18_hevamine_XipI_class_III"/>
    <property type="match status" value="1"/>
</dbReference>
<dbReference type="InterPro" id="IPR017853">
    <property type="entry name" value="GH"/>
</dbReference>
<feature type="compositionally biased region" description="Low complexity" evidence="14">
    <location>
        <begin position="501"/>
        <end position="520"/>
    </location>
</feature>
<dbReference type="EMBL" id="LT598458">
    <property type="protein sequence ID" value="SCU90534.1"/>
    <property type="molecule type" value="Genomic_DNA"/>
</dbReference>
<proteinExistence type="predicted"/>
<dbReference type="SUPFAM" id="SSF51445">
    <property type="entry name" value="(Trans)glycosidases"/>
    <property type="match status" value="1"/>
</dbReference>
<evidence type="ECO:0000256" key="6">
    <source>
        <dbReference type="ARBA" id="ARBA00022729"/>
    </source>
</evidence>
<name>A0A1G4JJI5_9SACH</name>
<keyword evidence="12" id="KW-0624">Polysaccharide degradation</keyword>
<keyword evidence="8" id="KW-0146">Chitin degradation</keyword>
<evidence type="ECO:0000256" key="7">
    <source>
        <dbReference type="ARBA" id="ARBA00022801"/>
    </source>
</evidence>
<evidence type="ECO:0000259" key="16">
    <source>
        <dbReference type="PROSITE" id="PS51910"/>
    </source>
</evidence>
<dbReference type="GO" id="GO:0005576">
    <property type="term" value="C:extracellular region"/>
    <property type="evidence" value="ECO:0007669"/>
    <property type="project" value="UniProtKB-SubCell"/>
</dbReference>
<keyword evidence="18" id="KW-1185">Reference proteome</keyword>
<dbReference type="OrthoDB" id="6020543at2759"/>
<evidence type="ECO:0000256" key="11">
    <source>
        <dbReference type="ARBA" id="ARBA00023295"/>
    </source>
</evidence>
<evidence type="ECO:0000256" key="15">
    <source>
        <dbReference type="SAM" id="SignalP"/>
    </source>
</evidence>
<evidence type="ECO:0000256" key="10">
    <source>
        <dbReference type="ARBA" id="ARBA00023277"/>
    </source>
</evidence>
<evidence type="ECO:0000256" key="13">
    <source>
        <dbReference type="RuleBase" id="RU000489"/>
    </source>
</evidence>
<dbReference type="PANTHER" id="PTHR45708:SF49">
    <property type="entry name" value="ENDOCHITINASE"/>
    <property type="match status" value="1"/>
</dbReference>
<evidence type="ECO:0000256" key="12">
    <source>
        <dbReference type="ARBA" id="ARBA00023326"/>
    </source>
</evidence>
<keyword evidence="4" id="KW-0964">Secreted</keyword>
<evidence type="ECO:0000313" key="17">
    <source>
        <dbReference type="EMBL" id="SCU90534.1"/>
    </source>
</evidence>
<comment type="catalytic activity">
    <reaction evidence="1">
        <text>Random endo-hydrolysis of N-acetyl-beta-D-glucosaminide (1-&gt;4)-beta-linkages in chitin and chitodextrins.</text>
        <dbReference type="EC" id="3.2.1.14"/>
    </reaction>
</comment>
<keyword evidence="7 13" id="KW-0378">Hydrolase</keyword>
<dbReference type="GO" id="GO:0008843">
    <property type="term" value="F:endochitinase activity"/>
    <property type="evidence" value="ECO:0007669"/>
    <property type="project" value="UniProtKB-EC"/>
</dbReference>
<dbReference type="InterPro" id="IPR001579">
    <property type="entry name" value="Glyco_hydro_18_chit_AS"/>
</dbReference>
<feature type="compositionally biased region" description="Low complexity" evidence="14">
    <location>
        <begin position="559"/>
        <end position="571"/>
    </location>
</feature>
<keyword evidence="6 15" id="KW-0732">Signal</keyword>
<dbReference type="PROSITE" id="PS51910">
    <property type="entry name" value="GH18_2"/>
    <property type="match status" value="1"/>
</dbReference>
<feature type="chain" id="PRO_5009236068" description="chitinase" evidence="15">
    <location>
        <begin position="19"/>
        <end position="650"/>
    </location>
</feature>
<dbReference type="InterPro" id="IPR045321">
    <property type="entry name" value="Cts1-like"/>
</dbReference>
<dbReference type="InterPro" id="IPR050542">
    <property type="entry name" value="Glycosyl_Hydrlase18_Chitinase"/>
</dbReference>
<evidence type="ECO:0000256" key="1">
    <source>
        <dbReference type="ARBA" id="ARBA00000822"/>
    </source>
</evidence>
<dbReference type="Gene3D" id="3.20.20.80">
    <property type="entry name" value="Glycosidases"/>
    <property type="match status" value="1"/>
</dbReference>
<reference evidence="17 18" key="1">
    <citation type="submission" date="2016-03" db="EMBL/GenBank/DDBJ databases">
        <authorList>
            <person name="Devillers H."/>
        </authorList>
    </citation>
    <scope>NUCLEOTIDE SEQUENCE [LARGE SCALE GENOMIC DNA]</scope>
    <source>
        <strain evidence="17">CBS 10888</strain>
    </source>
</reference>
<keyword evidence="11 13" id="KW-0326">Glycosidase</keyword>
<feature type="region of interest" description="Disordered" evidence="14">
    <location>
        <begin position="501"/>
        <end position="571"/>
    </location>
</feature>
<accession>A0A1G4JJI5</accession>
<dbReference type="InterPro" id="IPR001223">
    <property type="entry name" value="Glyco_hydro18_cat"/>
</dbReference>
<organism evidence="17 18">
    <name type="scientific">Lachancea dasiensis</name>
    <dbReference type="NCBI Taxonomy" id="1072105"/>
    <lineage>
        <taxon>Eukaryota</taxon>
        <taxon>Fungi</taxon>
        <taxon>Dikarya</taxon>
        <taxon>Ascomycota</taxon>
        <taxon>Saccharomycotina</taxon>
        <taxon>Saccharomycetes</taxon>
        <taxon>Saccharomycetales</taxon>
        <taxon>Saccharomycetaceae</taxon>
        <taxon>Lachancea</taxon>
    </lineage>
</organism>
<gene>
    <name evidence="17" type="ORF">LADA_0F04786G</name>
</gene>
<protein>
    <recommendedName>
        <fullName evidence="3">chitinase</fullName>
        <ecNumber evidence="3">3.2.1.14</ecNumber>
    </recommendedName>
</protein>
<evidence type="ECO:0000256" key="8">
    <source>
        <dbReference type="ARBA" id="ARBA00023024"/>
    </source>
</evidence>
<dbReference type="STRING" id="1266660.A0A1G4JJI5"/>
<dbReference type="FunFam" id="3.20.20.80:FF:000125">
    <property type="entry name" value="CTS1p Endochitinase"/>
    <property type="match status" value="1"/>
</dbReference>
<feature type="region of interest" description="Disordered" evidence="14">
    <location>
        <begin position="377"/>
        <end position="400"/>
    </location>
</feature>
<dbReference type="PANTHER" id="PTHR45708">
    <property type="entry name" value="ENDOCHITINASE"/>
    <property type="match status" value="1"/>
</dbReference>
<dbReference type="AlphaFoldDB" id="A0A1G4JJI5"/>
<evidence type="ECO:0000313" key="18">
    <source>
        <dbReference type="Proteomes" id="UP000190274"/>
    </source>
</evidence>
<feature type="region of interest" description="Disordered" evidence="14">
    <location>
        <begin position="310"/>
        <end position="361"/>
    </location>
</feature>
<keyword evidence="10" id="KW-0119">Carbohydrate metabolism</keyword>
<comment type="subcellular location">
    <subcellularLocation>
        <location evidence="2">Secreted</location>
    </subcellularLocation>
</comment>
<sequence length="650" mass="66942">MLLLALFTLVAKLALVIGFDANSKSNVAVYWGQSSAGSQESLASYCQSSDVDIVLLSFMYSYPSSIGLDFSSACSDSFSDGLLHCDQIGEDIKTCQDLGKKVLLSMGGATGSYGFSSDSEAEQFATTLWNTFGGGSATERPFNDAIVDGFDFDIENQKPTGYAALAKKLRKYFNSASKDYYLSAAPQCFYPDASVGDLLNNADIDFAFIQFYNNYCNVDKQFNWDTWTQFASSAPNPSIKLYLGLPGSATAAGSGYLSDLSLVKSTVESISESSNFGGIMLWDASQSFGNEVDGKTYISQMKSILESVDSSGTSSTTVTSSSSIATSSTQSSSSIATSAPQSSSSIATSAPQSSSSIATSSTQSSSSIATSSTQSSSSIATSSTQSSSSIATSAPQSSSSIATSTSQSFATPSTLSSSSVAVYSSSSHSAIASSAVSSSRAPTFTSVSLLSSGISFSSTSVSSIPASHVHATQKSTSSALVVVYSSTAVQSSTPSSIAVASSTEGSSTAQASQTLTSTSTNPSAPYTTGTSSPLSDSSSTRSDTTTTLAPTIVPSDAPTATSSTASTTSTSWAHQRATELNAQYAAGQLNGNSSCFDGEISCSTDGKIAICDHGSWVFTECASGTVCFAYDSNDVVFTTCNFSYMKSSFV</sequence>
<feature type="signal peptide" evidence="15">
    <location>
        <begin position="1"/>
        <end position="18"/>
    </location>
</feature>
<dbReference type="Proteomes" id="UP000190274">
    <property type="component" value="Chromosome F"/>
</dbReference>
<evidence type="ECO:0000256" key="4">
    <source>
        <dbReference type="ARBA" id="ARBA00022525"/>
    </source>
</evidence>
<keyword evidence="9" id="KW-0325">Glycoprotein</keyword>
<dbReference type="GO" id="GO:0006032">
    <property type="term" value="P:chitin catabolic process"/>
    <property type="evidence" value="ECO:0007669"/>
    <property type="project" value="UniProtKB-KW"/>
</dbReference>
<dbReference type="Pfam" id="PF00704">
    <property type="entry name" value="Glyco_hydro_18"/>
    <property type="match status" value="1"/>
</dbReference>
<dbReference type="PROSITE" id="PS01095">
    <property type="entry name" value="GH18_1"/>
    <property type="match status" value="1"/>
</dbReference>
<keyword evidence="5" id="KW-0147">Chitin-binding</keyword>
<evidence type="ECO:0000256" key="3">
    <source>
        <dbReference type="ARBA" id="ARBA00012729"/>
    </source>
</evidence>
<feature type="domain" description="GH18" evidence="16">
    <location>
        <begin position="25"/>
        <end position="308"/>
    </location>
</feature>
<evidence type="ECO:0000256" key="2">
    <source>
        <dbReference type="ARBA" id="ARBA00004613"/>
    </source>
</evidence>
<dbReference type="GO" id="GO:0008061">
    <property type="term" value="F:chitin binding"/>
    <property type="evidence" value="ECO:0007669"/>
    <property type="project" value="UniProtKB-KW"/>
</dbReference>
<evidence type="ECO:0000256" key="9">
    <source>
        <dbReference type="ARBA" id="ARBA00023180"/>
    </source>
</evidence>